<accession>A0A382WYX1</accession>
<evidence type="ECO:0000313" key="1">
    <source>
        <dbReference type="EMBL" id="SVD63824.1"/>
    </source>
</evidence>
<proteinExistence type="predicted"/>
<name>A0A382WYX1_9ZZZZ</name>
<sequence>TEKAKAGTYIAKVTNAEFIAKDGKKPFLKLWFNDAESGSFLCTDRIWLTQAARGISAKKLKTLGVPKRKDGDYEATEDNLYNLRVSIRIIVDPQNSDFMVVDDKFGFFGYEAEEAGDVEEDDVPF</sequence>
<dbReference type="EMBL" id="UINC01163487">
    <property type="protein sequence ID" value="SVD63824.1"/>
    <property type="molecule type" value="Genomic_DNA"/>
</dbReference>
<reference evidence="1" key="1">
    <citation type="submission" date="2018-05" db="EMBL/GenBank/DDBJ databases">
        <authorList>
            <person name="Lanie J.A."/>
            <person name="Ng W.-L."/>
            <person name="Kazmierczak K.M."/>
            <person name="Andrzejewski T.M."/>
            <person name="Davidsen T.M."/>
            <person name="Wayne K.J."/>
            <person name="Tettelin H."/>
            <person name="Glass J.I."/>
            <person name="Rusch D."/>
            <person name="Podicherti R."/>
            <person name="Tsui H.-C.T."/>
            <person name="Winkler M.E."/>
        </authorList>
    </citation>
    <scope>NUCLEOTIDE SEQUENCE</scope>
</reference>
<gene>
    <name evidence="1" type="ORF">METZ01_LOCUS416678</name>
</gene>
<protein>
    <submittedName>
        <fullName evidence="1">Uncharacterized protein</fullName>
    </submittedName>
</protein>
<feature type="non-terminal residue" evidence="1">
    <location>
        <position position="1"/>
    </location>
</feature>
<dbReference type="AlphaFoldDB" id="A0A382WYX1"/>
<organism evidence="1">
    <name type="scientific">marine metagenome</name>
    <dbReference type="NCBI Taxonomy" id="408172"/>
    <lineage>
        <taxon>unclassified sequences</taxon>
        <taxon>metagenomes</taxon>
        <taxon>ecological metagenomes</taxon>
    </lineage>
</organism>